<accession>A0A0S7BK03</accession>
<protein>
    <recommendedName>
        <fullName evidence="3">Haem-NO-binding</fullName>
    </recommendedName>
</protein>
<evidence type="ECO:0000313" key="2">
    <source>
        <dbReference type="Proteomes" id="UP000053370"/>
    </source>
</evidence>
<gene>
    <name evidence="1" type="ORF">ATC1_13688</name>
</gene>
<dbReference type="Proteomes" id="UP000053370">
    <property type="component" value="Unassembled WGS sequence"/>
</dbReference>
<evidence type="ECO:0008006" key="3">
    <source>
        <dbReference type="Google" id="ProtNLM"/>
    </source>
</evidence>
<sequence length="190" mass="21863">MAKNDEEKILFSNAINQGFYEVLGDEESIKYRILLNSTNLAGQGFEEIQLMQSFLLEKFGSTDSEGLSICIGQSSYHFIKIFFENLLKFQNQDFRFLPSQRRIESALEKFRLSFFPILGFAIEKTEQDESFVWKIDDSLLNGNHCAFLISGILQEMLTDISGGRYFPIFVNPLKDEKLLEIHISKKALGH</sequence>
<reference evidence="1" key="1">
    <citation type="journal article" date="2015" name="Genome Announc.">
        <title>Draft Genome Sequence of Anaerolineae Strain TC1, a Novel Isolate from a Methanogenic Wastewater Treatment System.</title>
        <authorList>
            <person name="Matsuura N."/>
            <person name="Tourlousse D.M."/>
            <person name="Sun L."/>
            <person name="Toyonaga M."/>
            <person name="Kuroda K."/>
            <person name="Ohashi A."/>
            <person name="Cruz R."/>
            <person name="Yamaguchi T."/>
            <person name="Sekiguchi Y."/>
        </authorList>
    </citation>
    <scope>NUCLEOTIDE SEQUENCE [LARGE SCALE GENOMIC DNA]</scope>
    <source>
        <strain evidence="1">TC1</strain>
    </source>
</reference>
<organism evidence="1">
    <name type="scientific">Flexilinea flocculi</name>
    <dbReference type="NCBI Taxonomy" id="1678840"/>
    <lineage>
        <taxon>Bacteria</taxon>
        <taxon>Bacillati</taxon>
        <taxon>Chloroflexota</taxon>
        <taxon>Anaerolineae</taxon>
        <taxon>Anaerolineales</taxon>
        <taxon>Anaerolineaceae</taxon>
        <taxon>Flexilinea</taxon>
    </lineage>
</organism>
<dbReference type="AlphaFoldDB" id="A0A0S7BK03"/>
<proteinExistence type="predicted"/>
<name>A0A0S7BK03_9CHLR</name>
<evidence type="ECO:0000313" key="1">
    <source>
        <dbReference type="EMBL" id="GAP40709.1"/>
    </source>
</evidence>
<dbReference type="RefSeq" id="WP_062280436.1">
    <property type="nucleotide sequence ID" value="NZ_DF968181.1"/>
</dbReference>
<dbReference type="EMBL" id="DF968181">
    <property type="protein sequence ID" value="GAP40709.1"/>
    <property type="molecule type" value="Genomic_DNA"/>
</dbReference>
<dbReference type="STRING" id="1678840.ATC1_13688"/>
<keyword evidence="2" id="KW-1185">Reference proteome</keyword>